<dbReference type="AlphaFoldDB" id="A0A951P7L0"/>
<feature type="region of interest" description="Disordered" evidence="1">
    <location>
        <begin position="17"/>
        <end position="67"/>
    </location>
</feature>
<evidence type="ECO:0008006" key="4">
    <source>
        <dbReference type="Google" id="ProtNLM"/>
    </source>
</evidence>
<feature type="compositionally biased region" description="Low complexity" evidence="1">
    <location>
        <begin position="36"/>
        <end position="47"/>
    </location>
</feature>
<comment type="caution">
    <text evidence="2">The sequence shown here is derived from an EMBL/GenBank/DDBJ whole genome shotgun (WGS) entry which is preliminary data.</text>
</comment>
<dbReference type="Proteomes" id="UP000707356">
    <property type="component" value="Unassembled WGS sequence"/>
</dbReference>
<evidence type="ECO:0000313" key="3">
    <source>
        <dbReference type="Proteomes" id="UP000707356"/>
    </source>
</evidence>
<proteinExistence type="predicted"/>
<evidence type="ECO:0000256" key="1">
    <source>
        <dbReference type="SAM" id="MobiDB-lite"/>
    </source>
</evidence>
<sequence>MALILTLGEQVVQAQSSQTAVNAETSSRLAQPSPSPDVTPSDVTPSDATPSDETAEPTESRQPRNFIGVGGSIGLSGEDIGLSESGFAIMNRKDLNDRLSIRGANVFGSTRNDNTIALTVNFPVRSSSGETQLIPFVGGGLLISSKGLFNDVLVRGLATGGIDVPLSRRFTATSAVNVGFTDPVAVGVGLGVMYGF</sequence>
<organism evidence="2 3">
    <name type="scientific">Pegethrix bostrychoides GSE-TBD4-15B</name>
    <dbReference type="NCBI Taxonomy" id="2839662"/>
    <lineage>
        <taxon>Bacteria</taxon>
        <taxon>Bacillati</taxon>
        <taxon>Cyanobacteriota</taxon>
        <taxon>Cyanophyceae</taxon>
        <taxon>Oculatellales</taxon>
        <taxon>Oculatellaceae</taxon>
        <taxon>Pegethrix</taxon>
    </lineage>
</organism>
<dbReference type="EMBL" id="JAHHHV010000013">
    <property type="protein sequence ID" value="MBW4464471.1"/>
    <property type="molecule type" value="Genomic_DNA"/>
</dbReference>
<accession>A0A951P7L0</accession>
<name>A0A951P7L0_9CYAN</name>
<reference evidence="2" key="2">
    <citation type="journal article" date="2022" name="Microbiol. Resour. Announc.">
        <title>Metagenome Sequencing to Explore Phylogenomics of Terrestrial Cyanobacteria.</title>
        <authorList>
            <person name="Ward R.D."/>
            <person name="Stajich J.E."/>
            <person name="Johansen J.R."/>
            <person name="Huntemann M."/>
            <person name="Clum A."/>
            <person name="Foster B."/>
            <person name="Foster B."/>
            <person name="Roux S."/>
            <person name="Palaniappan K."/>
            <person name="Varghese N."/>
            <person name="Mukherjee S."/>
            <person name="Reddy T.B.K."/>
            <person name="Daum C."/>
            <person name="Copeland A."/>
            <person name="Chen I.A."/>
            <person name="Ivanova N.N."/>
            <person name="Kyrpides N.C."/>
            <person name="Shapiro N."/>
            <person name="Eloe-Fadrosh E.A."/>
            <person name="Pietrasiak N."/>
        </authorList>
    </citation>
    <scope>NUCLEOTIDE SEQUENCE</scope>
    <source>
        <strain evidence="2">GSE-TBD4-15B</strain>
    </source>
</reference>
<protein>
    <recommendedName>
        <fullName evidence="4">Outer membrane protein beta-barrel domain-containing protein</fullName>
    </recommendedName>
</protein>
<gene>
    <name evidence="2" type="ORF">KME07_03400</name>
</gene>
<reference evidence="2" key="1">
    <citation type="submission" date="2021-05" db="EMBL/GenBank/DDBJ databases">
        <authorList>
            <person name="Pietrasiak N."/>
            <person name="Ward R."/>
            <person name="Stajich J.E."/>
            <person name="Kurbessoian T."/>
        </authorList>
    </citation>
    <scope>NUCLEOTIDE SEQUENCE</scope>
    <source>
        <strain evidence="2">GSE-TBD4-15B</strain>
    </source>
</reference>
<evidence type="ECO:0000313" key="2">
    <source>
        <dbReference type="EMBL" id="MBW4464471.1"/>
    </source>
</evidence>